<evidence type="ECO:0000313" key="2">
    <source>
        <dbReference type="Proteomes" id="UP000298216"/>
    </source>
</evidence>
<dbReference type="OrthoDB" id="9888956at2"/>
<sequence>MSVVILDDRAFSRIASYARVHPEVLQSHSSPEAFTQAIYRANVEAFRRRYPQYKDARPPICVQWTDEVDPGHVIKAIGSWRYNVALPDDHPVDRSIEAIVQHIAQTRKPLDPAQS</sequence>
<protein>
    <submittedName>
        <fullName evidence="1">Uncharacterized protein</fullName>
    </submittedName>
</protein>
<accession>A0A4Y9RUA4</accession>
<reference evidence="1 2" key="1">
    <citation type="submission" date="2019-03" db="EMBL/GenBank/DDBJ databases">
        <title>Draft genome of Brevundimonas sp. a heavy metal resistant soil bacteria.</title>
        <authorList>
            <person name="Soto J."/>
        </authorList>
    </citation>
    <scope>NUCLEOTIDE SEQUENCE [LARGE SCALE GENOMIC DNA]</scope>
    <source>
        <strain evidence="1 2">B-10</strain>
    </source>
</reference>
<dbReference type="RefSeq" id="WP_135194953.1">
    <property type="nucleotide sequence ID" value="NZ_SPVH01000006.1"/>
</dbReference>
<organism evidence="1 2">
    <name type="scientific">Brevundimonas intermedia</name>
    <dbReference type="NCBI Taxonomy" id="74315"/>
    <lineage>
        <taxon>Bacteria</taxon>
        <taxon>Pseudomonadati</taxon>
        <taxon>Pseudomonadota</taxon>
        <taxon>Alphaproteobacteria</taxon>
        <taxon>Caulobacterales</taxon>
        <taxon>Caulobacteraceae</taxon>
        <taxon>Brevundimonas</taxon>
    </lineage>
</organism>
<name>A0A4Y9RUA4_9CAUL</name>
<dbReference type="AlphaFoldDB" id="A0A4Y9RUA4"/>
<keyword evidence="2" id="KW-1185">Reference proteome</keyword>
<dbReference type="Proteomes" id="UP000298216">
    <property type="component" value="Unassembled WGS sequence"/>
</dbReference>
<comment type="caution">
    <text evidence="1">The sequence shown here is derived from an EMBL/GenBank/DDBJ whole genome shotgun (WGS) entry which is preliminary data.</text>
</comment>
<gene>
    <name evidence="1" type="ORF">EGY25_10720</name>
</gene>
<dbReference type="EMBL" id="SPVH01000006">
    <property type="protein sequence ID" value="TFW12473.1"/>
    <property type="molecule type" value="Genomic_DNA"/>
</dbReference>
<evidence type="ECO:0000313" key="1">
    <source>
        <dbReference type="EMBL" id="TFW12473.1"/>
    </source>
</evidence>
<proteinExistence type="predicted"/>